<name>A0A7J0BKQ7_9BACT</name>
<dbReference type="InterPro" id="IPR021309">
    <property type="entry name" value="YgaP-like_TM"/>
</dbReference>
<dbReference type="PANTHER" id="PTHR43031:SF1">
    <property type="entry name" value="PYRIDINE NUCLEOTIDE-DISULPHIDE OXIDOREDUCTASE"/>
    <property type="match status" value="1"/>
</dbReference>
<dbReference type="SMART" id="SM00450">
    <property type="entry name" value="RHOD"/>
    <property type="match status" value="1"/>
</dbReference>
<dbReference type="RefSeq" id="WP_205245219.1">
    <property type="nucleotide sequence ID" value="NZ_BLVO01000013.1"/>
</dbReference>
<evidence type="ECO:0000256" key="1">
    <source>
        <dbReference type="SAM" id="Phobius"/>
    </source>
</evidence>
<dbReference type="Pfam" id="PF11127">
    <property type="entry name" value="YgaP-like_TM"/>
    <property type="match status" value="1"/>
</dbReference>
<feature type="transmembrane region" description="Helical" evidence="1">
    <location>
        <begin position="117"/>
        <end position="139"/>
    </location>
</feature>
<evidence type="ECO:0000313" key="4">
    <source>
        <dbReference type="Proteomes" id="UP000503840"/>
    </source>
</evidence>
<dbReference type="EMBL" id="BLVO01000013">
    <property type="protein sequence ID" value="GFM34260.1"/>
    <property type="molecule type" value="Genomic_DNA"/>
</dbReference>
<feature type="transmembrane region" description="Helical" evidence="1">
    <location>
        <begin position="145"/>
        <end position="166"/>
    </location>
</feature>
<dbReference type="PANTHER" id="PTHR43031">
    <property type="entry name" value="FAD-DEPENDENT OXIDOREDUCTASE"/>
    <property type="match status" value="1"/>
</dbReference>
<dbReference type="InterPro" id="IPR001763">
    <property type="entry name" value="Rhodanese-like_dom"/>
</dbReference>
<evidence type="ECO:0000259" key="2">
    <source>
        <dbReference type="PROSITE" id="PS50206"/>
    </source>
</evidence>
<keyword evidence="1" id="KW-1133">Transmembrane helix</keyword>
<reference evidence="3 4" key="1">
    <citation type="submission" date="2020-05" db="EMBL/GenBank/DDBJ databases">
        <title>Draft genome sequence of Desulfovibrio sp. strain HN2T.</title>
        <authorList>
            <person name="Ueno A."/>
            <person name="Tamazawa S."/>
            <person name="Tamamura S."/>
            <person name="Murakami T."/>
            <person name="Kiyama T."/>
            <person name="Inomata H."/>
            <person name="Amano Y."/>
            <person name="Miyakawa K."/>
            <person name="Tamaki H."/>
            <person name="Naganuma T."/>
            <person name="Kaneko K."/>
        </authorList>
    </citation>
    <scope>NUCLEOTIDE SEQUENCE [LARGE SCALE GENOMIC DNA]</scope>
    <source>
        <strain evidence="3 4">HN2</strain>
    </source>
</reference>
<dbReference type="CDD" id="cd00158">
    <property type="entry name" value="RHOD"/>
    <property type="match status" value="1"/>
</dbReference>
<dbReference type="PROSITE" id="PS50206">
    <property type="entry name" value="RHODANESE_3"/>
    <property type="match status" value="1"/>
</dbReference>
<keyword evidence="1" id="KW-0472">Membrane</keyword>
<dbReference type="Pfam" id="PF00581">
    <property type="entry name" value="Rhodanese"/>
    <property type="match status" value="1"/>
</dbReference>
<dbReference type="InterPro" id="IPR050229">
    <property type="entry name" value="GlpE_sulfurtransferase"/>
</dbReference>
<proteinExistence type="predicted"/>
<organism evidence="3 4">
    <name type="scientific">Desulfovibrio subterraneus</name>
    <dbReference type="NCBI Taxonomy" id="2718620"/>
    <lineage>
        <taxon>Bacteria</taxon>
        <taxon>Pseudomonadati</taxon>
        <taxon>Thermodesulfobacteriota</taxon>
        <taxon>Desulfovibrionia</taxon>
        <taxon>Desulfovibrionales</taxon>
        <taxon>Desulfovibrionaceae</taxon>
        <taxon>Desulfovibrio</taxon>
    </lineage>
</organism>
<gene>
    <name evidence="3" type="ORF">DSM101010T_26250</name>
</gene>
<keyword evidence="1" id="KW-0812">Transmembrane</keyword>
<accession>A0A7J0BKQ7</accession>
<feature type="domain" description="Rhodanese" evidence="2">
    <location>
        <begin position="17"/>
        <end position="106"/>
    </location>
</feature>
<sequence length="184" mass="19577">MATITKMTPKVAYDMVQQGKAVLVDVRTTGEAVAERLPDSVFLPFDIVSRERVEAMGGKGKLPVLVCRSGARAADAAKALAREMDETAVLDGGMVAWKEAGLPVIEGRKAIPLERQVLIAAGSIVLLFTLLGLLVSPFFFAIPLFVGGGMIFAGVTGVCGMMRVLVMMPWNKVPLCGGECPIRK</sequence>
<dbReference type="SUPFAM" id="SSF52821">
    <property type="entry name" value="Rhodanese/Cell cycle control phosphatase"/>
    <property type="match status" value="1"/>
</dbReference>
<comment type="caution">
    <text evidence="3">The sequence shown here is derived from an EMBL/GenBank/DDBJ whole genome shotgun (WGS) entry which is preliminary data.</text>
</comment>
<dbReference type="Gene3D" id="6.10.140.1340">
    <property type="match status" value="1"/>
</dbReference>
<dbReference type="Gene3D" id="3.40.250.10">
    <property type="entry name" value="Rhodanese-like domain"/>
    <property type="match status" value="1"/>
</dbReference>
<dbReference type="AlphaFoldDB" id="A0A7J0BKQ7"/>
<dbReference type="InterPro" id="IPR036873">
    <property type="entry name" value="Rhodanese-like_dom_sf"/>
</dbReference>
<protein>
    <submittedName>
        <fullName evidence="3">Membrane protein</fullName>
    </submittedName>
</protein>
<dbReference type="Proteomes" id="UP000503840">
    <property type="component" value="Unassembled WGS sequence"/>
</dbReference>
<evidence type="ECO:0000313" key="3">
    <source>
        <dbReference type="EMBL" id="GFM34260.1"/>
    </source>
</evidence>
<keyword evidence="4" id="KW-1185">Reference proteome</keyword>